<dbReference type="RefSeq" id="WP_059933440.1">
    <property type="nucleotide sequence ID" value="NZ_LPDO01000141.1"/>
</dbReference>
<organism evidence="2 3">
    <name type="scientific">Burkholderia ubonensis</name>
    <dbReference type="NCBI Taxonomy" id="101571"/>
    <lineage>
        <taxon>Bacteria</taxon>
        <taxon>Pseudomonadati</taxon>
        <taxon>Pseudomonadota</taxon>
        <taxon>Betaproteobacteria</taxon>
        <taxon>Burkholderiales</taxon>
        <taxon>Burkholderiaceae</taxon>
        <taxon>Burkholderia</taxon>
        <taxon>Burkholderia cepacia complex</taxon>
    </lineage>
</organism>
<keyword evidence="2" id="KW-0808">Transferase</keyword>
<evidence type="ECO:0000313" key="2">
    <source>
        <dbReference type="EMBL" id="KVT42751.1"/>
    </source>
</evidence>
<sequence length="273" mass="29829">MKISYILASTKHGTLIVNRNDENHSEEYGTYGVGWNILENGSFYNDDIELLNSILELKKRELNGKRPVVAIDCGANIGVHTIEFARALGNAGSVISIEAQRSVYYALCGNIAINNCFNVDARNVAVGGESGSLRIPFVDYHKKSSFGSLELVRRAGNENIGQQIDYDTGYDVPLITIDSLNQPDVDFIKIDVEGMEEAVIAGALGTLSASGPIMFIEKIKSNLGSMYQTLGDLKYDIHDIGPNILAVSRNDPISREIRKSIEGQRRLSAASDV</sequence>
<protein>
    <submittedName>
        <fullName evidence="2">Methyltransferase FkbM</fullName>
    </submittedName>
</protein>
<dbReference type="Pfam" id="PF05050">
    <property type="entry name" value="Methyltransf_21"/>
    <property type="match status" value="1"/>
</dbReference>
<gene>
    <name evidence="2" type="ORF">WK53_17940</name>
</gene>
<dbReference type="InterPro" id="IPR006342">
    <property type="entry name" value="FkbM_mtfrase"/>
</dbReference>
<evidence type="ECO:0000313" key="3">
    <source>
        <dbReference type="Proteomes" id="UP000056732"/>
    </source>
</evidence>
<dbReference type="PANTHER" id="PTHR34203">
    <property type="entry name" value="METHYLTRANSFERASE, FKBM FAMILY PROTEIN"/>
    <property type="match status" value="1"/>
</dbReference>
<dbReference type="InterPro" id="IPR029063">
    <property type="entry name" value="SAM-dependent_MTases_sf"/>
</dbReference>
<name>A0AAW3N4I8_9BURK</name>
<keyword evidence="2" id="KW-0489">Methyltransferase</keyword>
<dbReference type="InterPro" id="IPR052514">
    <property type="entry name" value="SAM-dependent_MTase"/>
</dbReference>
<dbReference type="SUPFAM" id="SSF53335">
    <property type="entry name" value="S-adenosyl-L-methionine-dependent methyltransferases"/>
    <property type="match status" value="1"/>
</dbReference>
<dbReference type="GO" id="GO:0008168">
    <property type="term" value="F:methyltransferase activity"/>
    <property type="evidence" value="ECO:0007669"/>
    <property type="project" value="UniProtKB-KW"/>
</dbReference>
<feature type="domain" description="Methyltransferase FkbM" evidence="1">
    <location>
        <begin position="72"/>
        <end position="235"/>
    </location>
</feature>
<dbReference type="AlphaFoldDB" id="A0AAW3N4I8"/>
<dbReference type="GO" id="GO:0032259">
    <property type="term" value="P:methylation"/>
    <property type="evidence" value="ECO:0007669"/>
    <property type="project" value="UniProtKB-KW"/>
</dbReference>
<comment type="caution">
    <text evidence="2">The sequence shown here is derived from an EMBL/GenBank/DDBJ whole genome shotgun (WGS) entry which is preliminary data.</text>
</comment>
<dbReference type="EMBL" id="LPDO01000141">
    <property type="protein sequence ID" value="KVT42751.1"/>
    <property type="molecule type" value="Genomic_DNA"/>
</dbReference>
<dbReference type="NCBIfam" id="TIGR01444">
    <property type="entry name" value="fkbM_fam"/>
    <property type="match status" value="1"/>
</dbReference>
<dbReference type="PANTHER" id="PTHR34203:SF15">
    <property type="entry name" value="SLL1173 PROTEIN"/>
    <property type="match status" value="1"/>
</dbReference>
<accession>A0AAW3N4I8</accession>
<dbReference type="Proteomes" id="UP000056732">
    <property type="component" value="Unassembled WGS sequence"/>
</dbReference>
<proteinExistence type="predicted"/>
<evidence type="ECO:0000259" key="1">
    <source>
        <dbReference type="Pfam" id="PF05050"/>
    </source>
</evidence>
<dbReference type="Gene3D" id="3.40.50.150">
    <property type="entry name" value="Vaccinia Virus protein VP39"/>
    <property type="match status" value="1"/>
</dbReference>
<reference evidence="2 3" key="1">
    <citation type="submission" date="2015-11" db="EMBL/GenBank/DDBJ databases">
        <title>Expanding the genomic diversity of Burkholderia species for the development of highly accurate diagnostics.</title>
        <authorList>
            <person name="Sahl J."/>
            <person name="Keim P."/>
            <person name="Wagner D."/>
        </authorList>
    </citation>
    <scope>NUCLEOTIDE SEQUENCE [LARGE SCALE GENOMIC DNA]</scope>
    <source>
        <strain evidence="2 3">MSMB1137WGS</strain>
    </source>
</reference>